<comment type="similarity">
    <text evidence="2">Belongs to the TlyA family.</text>
</comment>
<accession>A0A1E3VP64</accession>
<dbReference type="InterPro" id="IPR004538">
    <property type="entry name" value="Hemolysin_A/TlyA"/>
</dbReference>
<dbReference type="SUPFAM" id="SSF53335">
    <property type="entry name" value="S-adenosyl-L-methionine-dependent methyltransferases"/>
    <property type="match status" value="1"/>
</dbReference>
<dbReference type="InterPro" id="IPR047048">
    <property type="entry name" value="TlyA"/>
</dbReference>
<proteinExistence type="inferred from homology"/>
<dbReference type="Proteomes" id="UP000094172">
    <property type="component" value="Unassembled WGS sequence"/>
</dbReference>
<dbReference type="STRING" id="1774970.AUC70_04135"/>
<dbReference type="CDD" id="cd00165">
    <property type="entry name" value="S4"/>
    <property type="match status" value="1"/>
</dbReference>
<dbReference type="Pfam" id="PF01728">
    <property type="entry name" value="FtsJ"/>
    <property type="match status" value="1"/>
</dbReference>
<dbReference type="GO" id="GO:0003723">
    <property type="term" value="F:RNA binding"/>
    <property type="evidence" value="ECO:0007669"/>
    <property type="project" value="UniProtKB-KW"/>
</dbReference>
<evidence type="ECO:0000313" key="7">
    <source>
        <dbReference type="Proteomes" id="UP000094172"/>
    </source>
</evidence>
<dbReference type="CDD" id="cd02440">
    <property type="entry name" value="AdoMet_MTases"/>
    <property type="match status" value="1"/>
</dbReference>
<dbReference type="Gene3D" id="3.10.290.10">
    <property type="entry name" value="RNA-binding S4 domain"/>
    <property type="match status" value="1"/>
</dbReference>
<dbReference type="InterPro" id="IPR002877">
    <property type="entry name" value="RNA_MeTrfase_FtsJ_dom"/>
</dbReference>
<dbReference type="PANTHER" id="PTHR32319:SF0">
    <property type="entry name" value="BACTERIAL HEMOLYSIN-LIKE PROTEIN"/>
    <property type="match status" value="1"/>
</dbReference>
<evidence type="ECO:0000259" key="5">
    <source>
        <dbReference type="Pfam" id="PF01728"/>
    </source>
</evidence>
<name>A0A1E3VP64_9HYPH</name>
<evidence type="ECO:0000313" key="6">
    <source>
        <dbReference type="EMBL" id="ODR95314.1"/>
    </source>
</evidence>
<dbReference type="NCBIfam" id="TIGR00478">
    <property type="entry name" value="tly"/>
    <property type="match status" value="1"/>
</dbReference>
<dbReference type="GO" id="GO:0008168">
    <property type="term" value="F:methyltransferase activity"/>
    <property type="evidence" value="ECO:0007669"/>
    <property type="project" value="InterPro"/>
</dbReference>
<dbReference type="AlphaFoldDB" id="A0A1E3VP64"/>
<dbReference type="Gene3D" id="3.40.50.150">
    <property type="entry name" value="Vaccinia Virus protein VP39"/>
    <property type="match status" value="1"/>
</dbReference>
<dbReference type="InterPro" id="IPR029063">
    <property type="entry name" value="SAM-dependent_MTases_sf"/>
</dbReference>
<dbReference type="InterPro" id="IPR002942">
    <property type="entry name" value="S4_RNA-bd"/>
</dbReference>
<dbReference type="InterPro" id="IPR036986">
    <property type="entry name" value="S4_RNA-bd_sf"/>
</dbReference>
<evidence type="ECO:0000256" key="1">
    <source>
        <dbReference type="ARBA" id="ARBA00022884"/>
    </source>
</evidence>
<feature type="domain" description="RNA-binding S4" evidence="4">
    <location>
        <begin position="1"/>
        <end position="31"/>
    </location>
</feature>
<dbReference type="PIRSF" id="PIRSF005578">
    <property type="entry name" value="TlyA"/>
    <property type="match status" value="1"/>
</dbReference>
<evidence type="ECO:0000256" key="3">
    <source>
        <dbReference type="PROSITE-ProRule" id="PRU00182"/>
    </source>
</evidence>
<sequence>MAPSRAQAADLIRRGCVLVDGAIAAKPGATVADDAALALVPGTDAHVSRGALKLAAALEAFDLSPEGRIALDVGASTGGFTEVLLARGAAKVYAVDVGRDQLHASLRADPRVVSLEATDARTIDATLVPEAVTAITADVSFISLTQALPAALRRAAPGAWLAALVKPQFEAGRDAVGKGGLVRDDADRQRAIARVQEFLAVEGWPVLGVIPSPIAGGSGNVEYLIGARNDR</sequence>
<evidence type="ECO:0000259" key="4">
    <source>
        <dbReference type="Pfam" id="PF01479"/>
    </source>
</evidence>
<comment type="caution">
    <text evidence="6">The sequence shown here is derived from an EMBL/GenBank/DDBJ whole genome shotgun (WGS) entry which is preliminary data.</text>
</comment>
<dbReference type="Pfam" id="PF01479">
    <property type="entry name" value="S4"/>
    <property type="match status" value="1"/>
</dbReference>
<dbReference type="SUPFAM" id="SSF55174">
    <property type="entry name" value="Alpha-L RNA-binding motif"/>
    <property type="match status" value="1"/>
</dbReference>
<dbReference type="PROSITE" id="PS50889">
    <property type="entry name" value="S4"/>
    <property type="match status" value="1"/>
</dbReference>
<gene>
    <name evidence="6" type="ORF">AUC70_04135</name>
</gene>
<feature type="domain" description="Ribosomal RNA methyltransferase FtsJ" evidence="5">
    <location>
        <begin position="47"/>
        <end position="228"/>
    </location>
</feature>
<dbReference type="GO" id="GO:0032259">
    <property type="term" value="P:methylation"/>
    <property type="evidence" value="ECO:0007669"/>
    <property type="project" value="InterPro"/>
</dbReference>
<keyword evidence="1 3" id="KW-0694">RNA-binding</keyword>
<reference evidence="6 7" key="1">
    <citation type="journal article" date="2016" name="Environ. Microbiol.">
        <title>New Methyloceanibacter diversity from North Sea sediments includes methanotroph containing solely the soluble methane monooxygenase.</title>
        <authorList>
            <person name="Vekeman B."/>
            <person name="Kerckhof F.M."/>
            <person name="Cremers G."/>
            <person name="de Vos P."/>
            <person name="Vandamme P."/>
            <person name="Boon N."/>
            <person name="Op den Camp H.J."/>
            <person name="Heylen K."/>
        </authorList>
    </citation>
    <scope>NUCLEOTIDE SEQUENCE [LARGE SCALE GENOMIC DNA]</scope>
    <source>
        <strain evidence="6 7">R-67176</strain>
    </source>
</reference>
<dbReference type="PANTHER" id="PTHR32319">
    <property type="entry name" value="BACTERIAL HEMOLYSIN-LIKE PROTEIN"/>
    <property type="match status" value="1"/>
</dbReference>
<keyword evidence="7" id="KW-1185">Reference proteome</keyword>
<organism evidence="6 7">
    <name type="scientific">Methyloceanibacter stevinii</name>
    <dbReference type="NCBI Taxonomy" id="1774970"/>
    <lineage>
        <taxon>Bacteria</taxon>
        <taxon>Pseudomonadati</taxon>
        <taxon>Pseudomonadota</taxon>
        <taxon>Alphaproteobacteria</taxon>
        <taxon>Hyphomicrobiales</taxon>
        <taxon>Hyphomicrobiaceae</taxon>
        <taxon>Methyloceanibacter</taxon>
    </lineage>
</organism>
<evidence type="ECO:0000256" key="2">
    <source>
        <dbReference type="ARBA" id="ARBA00029460"/>
    </source>
</evidence>
<dbReference type="EMBL" id="LPWE01000011">
    <property type="protein sequence ID" value="ODR95314.1"/>
    <property type="molecule type" value="Genomic_DNA"/>
</dbReference>
<protein>
    <submittedName>
        <fullName evidence="6">Hemolysin</fullName>
    </submittedName>
</protein>